<dbReference type="SUPFAM" id="SSF55729">
    <property type="entry name" value="Acyl-CoA N-acyltransferases (Nat)"/>
    <property type="match status" value="1"/>
</dbReference>
<dbReference type="PANTHER" id="PTHR31143:SF2">
    <property type="entry name" value="FR47-LIKE DOMAIN-CONTAINING PROTEIN-RELATED"/>
    <property type="match status" value="1"/>
</dbReference>
<dbReference type="Gene3D" id="3.40.630.30">
    <property type="match status" value="1"/>
</dbReference>
<dbReference type="PANTHER" id="PTHR31143">
    <property type="match status" value="1"/>
</dbReference>
<sequence>MRNDELQKYHFLNYDLGEDFVHNSFGFCIEKDKKVLSACTPCLLSKKSAEISIITNSNFRKKGLAALVAAKFILYCLDHDLTPHWDAANYPSYLLAQKLGYKFIGEYKIYYLK</sequence>
<name>A0ABR8PWG2_9CLOT</name>
<dbReference type="Proteomes" id="UP000627781">
    <property type="component" value="Unassembled WGS sequence"/>
</dbReference>
<evidence type="ECO:0000313" key="3">
    <source>
        <dbReference type="Proteomes" id="UP000627781"/>
    </source>
</evidence>
<keyword evidence="3" id="KW-1185">Reference proteome</keyword>
<feature type="domain" description="N-acetyltransferase" evidence="1">
    <location>
        <begin position="1"/>
        <end position="113"/>
    </location>
</feature>
<dbReference type="InterPro" id="IPR000182">
    <property type="entry name" value="GNAT_dom"/>
</dbReference>
<evidence type="ECO:0000313" key="2">
    <source>
        <dbReference type="EMBL" id="MBD7912499.1"/>
    </source>
</evidence>
<dbReference type="Pfam" id="PF12746">
    <property type="entry name" value="GNAT_acetyltran"/>
    <property type="match status" value="1"/>
</dbReference>
<organism evidence="2 3">
    <name type="scientific">Clostridium cibarium</name>
    <dbReference type="NCBI Taxonomy" id="2762247"/>
    <lineage>
        <taxon>Bacteria</taxon>
        <taxon>Bacillati</taxon>
        <taxon>Bacillota</taxon>
        <taxon>Clostridia</taxon>
        <taxon>Eubacteriales</taxon>
        <taxon>Clostridiaceae</taxon>
        <taxon>Clostridium</taxon>
    </lineage>
</organism>
<evidence type="ECO:0000259" key="1">
    <source>
        <dbReference type="PROSITE" id="PS51186"/>
    </source>
</evidence>
<dbReference type="PROSITE" id="PS51186">
    <property type="entry name" value="GNAT"/>
    <property type="match status" value="1"/>
</dbReference>
<proteinExistence type="predicted"/>
<dbReference type="EMBL" id="JACSRA010000024">
    <property type="protein sequence ID" value="MBD7912499.1"/>
    <property type="molecule type" value="Genomic_DNA"/>
</dbReference>
<reference evidence="2 3" key="1">
    <citation type="submission" date="2020-08" db="EMBL/GenBank/DDBJ databases">
        <title>A Genomic Blueprint of the Chicken Gut Microbiome.</title>
        <authorList>
            <person name="Gilroy R."/>
            <person name="Ravi A."/>
            <person name="Getino M."/>
            <person name="Pursley I."/>
            <person name="Horton D.L."/>
            <person name="Alikhan N.-F."/>
            <person name="Baker D."/>
            <person name="Gharbi K."/>
            <person name="Hall N."/>
            <person name="Watson M."/>
            <person name="Adriaenssens E.M."/>
            <person name="Foster-Nyarko E."/>
            <person name="Jarju S."/>
            <person name="Secka A."/>
            <person name="Antonio M."/>
            <person name="Oren A."/>
            <person name="Chaudhuri R."/>
            <person name="La Ragione R.M."/>
            <person name="Hildebrand F."/>
            <person name="Pallen M.J."/>
        </authorList>
    </citation>
    <scope>NUCLEOTIDE SEQUENCE [LARGE SCALE GENOMIC DNA]</scope>
    <source>
        <strain evidence="2 3">Sa3CVN1</strain>
    </source>
</reference>
<dbReference type="InterPro" id="IPR016181">
    <property type="entry name" value="Acyl_CoA_acyltransferase"/>
</dbReference>
<protein>
    <submittedName>
        <fullName evidence="2">GNAT family N-acetyltransferase</fullName>
    </submittedName>
</protein>
<gene>
    <name evidence="2" type="ORF">H9661_14140</name>
</gene>
<dbReference type="InterPro" id="IPR027365">
    <property type="entry name" value="GNAT_acetyltra_YdfB-like"/>
</dbReference>
<comment type="caution">
    <text evidence="2">The sequence shown here is derived from an EMBL/GenBank/DDBJ whole genome shotgun (WGS) entry which is preliminary data.</text>
</comment>
<accession>A0ABR8PWG2</accession>